<comment type="caution">
    <text evidence="1">The sequence shown here is derived from an EMBL/GenBank/DDBJ whole genome shotgun (WGS) entry which is preliminary data.</text>
</comment>
<proteinExistence type="predicted"/>
<evidence type="ECO:0000313" key="2">
    <source>
        <dbReference type="Proteomes" id="UP000253594"/>
    </source>
</evidence>
<gene>
    <name evidence="1" type="ORF">DT376_41530</name>
</gene>
<organism evidence="1 2">
    <name type="scientific">Pseudomonas aeruginosa</name>
    <dbReference type="NCBI Taxonomy" id="287"/>
    <lineage>
        <taxon>Bacteria</taxon>
        <taxon>Pseudomonadati</taxon>
        <taxon>Pseudomonadota</taxon>
        <taxon>Gammaproteobacteria</taxon>
        <taxon>Pseudomonadales</taxon>
        <taxon>Pseudomonadaceae</taxon>
        <taxon>Pseudomonas</taxon>
    </lineage>
</organism>
<evidence type="ECO:0000313" key="1">
    <source>
        <dbReference type="EMBL" id="RCI69141.1"/>
    </source>
</evidence>
<dbReference type="AlphaFoldDB" id="A0A367LVV6"/>
<dbReference type="EMBL" id="QORE01003386">
    <property type="protein sequence ID" value="RCI69141.1"/>
    <property type="molecule type" value="Genomic_DNA"/>
</dbReference>
<protein>
    <submittedName>
        <fullName evidence="1">Integrase</fullName>
    </submittedName>
</protein>
<reference evidence="1 2" key="1">
    <citation type="submission" date="2018-07" db="EMBL/GenBank/DDBJ databases">
        <title>Mechanisms of high-level aminoglycoside resistance among Gram-negative pathogens in Brazil.</title>
        <authorList>
            <person name="Ballaben A.S."/>
            <person name="Darini A.L.C."/>
            <person name="Doi Y."/>
        </authorList>
    </citation>
    <scope>NUCLEOTIDE SEQUENCE [LARGE SCALE GENOMIC DNA]</scope>
    <source>
        <strain evidence="1 2">B2-305</strain>
    </source>
</reference>
<accession>A0A367LVV6</accession>
<dbReference type="Proteomes" id="UP000253594">
    <property type="component" value="Unassembled WGS sequence"/>
</dbReference>
<sequence length="79" mass="8836">MTTPAFAVDAFENWLKTAFSSPYSSKTIRVYCAVASGFLRFIDSRREEAFPNALDDDCVIAFLRAPGSDGRPYSRAYQV</sequence>
<feature type="non-terminal residue" evidence="1">
    <location>
        <position position="79"/>
    </location>
</feature>
<name>A0A367LVV6_PSEAI</name>